<dbReference type="EMBL" id="JBJUIK010000011">
    <property type="protein sequence ID" value="KAL3512426.1"/>
    <property type="molecule type" value="Genomic_DNA"/>
</dbReference>
<dbReference type="PANTHER" id="PTHR47926">
    <property type="entry name" value="PENTATRICOPEPTIDE REPEAT-CONTAINING PROTEIN"/>
    <property type="match status" value="1"/>
</dbReference>
<dbReference type="GO" id="GO:0009451">
    <property type="term" value="P:RNA modification"/>
    <property type="evidence" value="ECO:0007669"/>
    <property type="project" value="UniProtKB-ARBA"/>
</dbReference>
<dbReference type="InterPro" id="IPR046960">
    <property type="entry name" value="PPR_At4g14850-like_plant"/>
</dbReference>
<dbReference type="PANTHER" id="PTHR47926:SF349">
    <property type="entry name" value="(WILD MALAYSIAN BANANA) HYPOTHETICAL PROTEIN"/>
    <property type="match status" value="1"/>
</dbReference>
<organism evidence="3 4">
    <name type="scientific">Cinchona calisaya</name>
    <dbReference type="NCBI Taxonomy" id="153742"/>
    <lineage>
        <taxon>Eukaryota</taxon>
        <taxon>Viridiplantae</taxon>
        <taxon>Streptophyta</taxon>
        <taxon>Embryophyta</taxon>
        <taxon>Tracheophyta</taxon>
        <taxon>Spermatophyta</taxon>
        <taxon>Magnoliopsida</taxon>
        <taxon>eudicotyledons</taxon>
        <taxon>Gunneridae</taxon>
        <taxon>Pentapetalae</taxon>
        <taxon>asterids</taxon>
        <taxon>lamiids</taxon>
        <taxon>Gentianales</taxon>
        <taxon>Rubiaceae</taxon>
        <taxon>Cinchonoideae</taxon>
        <taxon>Cinchoneae</taxon>
        <taxon>Cinchona</taxon>
    </lineage>
</organism>
<dbReference type="Gene3D" id="1.25.40.10">
    <property type="entry name" value="Tetratricopeptide repeat domain"/>
    <property type="match status" value="4"/>
</dbReference>
<evidence type="ECO:0000256" key="1">
    <source>
        <dbReference type="ARBA" id="ARBA00022737"/>
    </source>
</evidence>
<proteinExistence type="predicted"/>
<dbReference type="Pfam" id="PF01535">
    <property type="entry name" value="PPR"/>
    <property type="match status" value="5"/>
</dbReference>
<evidence type="ECO:0000256" key="2">
    <source>
        <dbReference type="PROSITE-ProRule" id="PRU00708"/>
    </source>
</evidence>
<gene>
    <name evidence="3" type="ORF">ACH5RR_025143</name>
</gene>
<dbReference type="AlphaFoldDB" id="A0ABD2Z0S5"/>
<reference evidence="3 4" key="1">
    <citation type="submission" date="2024-11" db="EMBL/GenBank/DDBJ databases">
        <title>A near-complete genome assembly of Cinchona calisaya.</title>
        <authorList>
            <person name="Lian D.C."/>
            <person name="Zhao X.W."/>
            <person name="Wei L."/>
        </authorList>
    </citation>
    <scope>NUCLEOTIDE SEQUENCE [LARGE SCALE GENOMIC DNA]</scope>
    <source>
        <tissue evidence="3">Nenye</tissue>
    </source>
</reference>
<comment type="caution">
    <text evidence="3">The sequence shown here is derived from an EMBL/GenBank/DDBJ whole genome shotgun (WGS) entry which is preliminary data.</text>
</comment>
<dbReference type="InterPro" id="IPR002885">
    <property type="entry name" value="PPR_rpt"/>
</dbReference>
<dbReference type="InterPro" id="IPR046848">
    <property type="entry name" value="E_motif"/>
</dbReference>
<evidence type="ECO:0000313" key="3">
    <source>
        <dbReference type="EMBL" id="KAL3512426.1"/>
    </source>
</evidence>
<accession>A0ABD2Z0S5</accession>
<feature type="repeat" description="PPR" evidence="2">
    <location>
        <begin position="79"/>
        <end position="113"/>
    </location>
</feature>
<dbReference type="InterPro" id="IPR011990">
    <property type="entry name" value="TPR-like_helical_dom_sf"/>
</dbReference>
<keyword evidence="4" id="KW-1185">Reference proteome</keyword>
<dbReference type="FunFam" id="1.25.40.10:FF:000381">
    <property type="entry name" value="Pentatricopeptide repeat-containing protein"/>
    <property type="match status" value="1"/>
</dbReference>
<dbReference type="Pfam" id="PF13041">
    <property type="entry name" value="PPR_2"/>
    <property type="match status" value="2"/>
</dbReference>
<dbReference type="NCBIfam" id="TIGR00756">
    <property type="entry name" value="PPR"/>
    <property type="match status" value="5"/>
</dbReference>
<dbReference type="Proteomes" id="UP001630127">
    <property type="component" value="Unassembled WGS sequence"/>
</dbReference>
<dbReference type="Pfam" id="PF20431">
    <property type="entry name" value="E_motif"/>
    <property type="match status" value="1"/>
</dbReference>
<evidence type="ECO:0008006" key="5">
    <source>
        <dbReference type="Google" id="ProtNLM"/>
    </source>
</evidence>
<keyword evidence="1" id="KW-0677">Repeat</keyword>
<evidence type="ECO:0000313" key="4">
    <source>
        <dbReference type="Proteomes" id="UP001630127"/>
    </source>
</evidence>
<sequence length="608" mass="68007">MFISQLTKLQFFRSFQPTRILHLSSISIIKSKELLSEPNYYDEDAYVSMLRNCIETSNVSNAEAMHARIIKGAIHGSSSLFICNHVVNGYAKCGEIDAALQLFDEMPQKNVVSWTALITGLEQKGFPFKAFSLFRQMHLSGMRVNEFTLVSTLRACGDADFLSVVHVYQVYGLIIRLGFLSNVHLLNVFLTVLIRHYRLDEAFEVFEESFHRDIVSWNTMIGGYLQLCCWKIPGFWCRMISEGIVPDGFTFASVLTGLAEISDFDMGVQVHAKLVKSGHGSEMCVGNALVDIYLKNGKLVEGFKAFGEIPLHDISSWTQMATGCLNCGEPNEALKVIGEMRRKGVKPNKFTLATAFNVCANLTSLEEGEKVHGLRIKLGCEIDVCVDNALLDMYAKCGCMSSALRVFRSMDESSVVSWTTMIMGFAQNGCAKEALEIFYEMRLKRVEPNYITFICVLYACSQGGFVDEGRNYFSLMSCEYGIAPGEDHYACMVSLLGRSGYIKEAEELILGMPFQPSVLIWQTLLGSCRLHGDMDTAKRAAEHALRLDKTDPSAYVLLSNTFASSNNWDSVGMLRELMDGKDVKKMPGSSWIELDKDQSLIKCRRVSI</sequence>
<name>A0ABD2Z0S5_9GENT</name>
<feature type="repeat" description="PPR" evidence="2">
    <location>
        <begin position="414"/>
        <end position="448"/>
    </location>
</feature>
<protein>
    <recommendedName>
        <fullName evidence="5">Pentatricopeptide repeat-containing protein</fullName>
    </recommendedName>
</protein>
<dbReference type="FunFam" id="1.25.40.10:FF:001681">
    <property type="entry name" value="Pentatricopeptide repeat-containing protein At4g33170 family"/>
    <property type="match status" value="1"/>
</dbReference>
<feature type="repeat" description="PPR" evidence="2">
    <location>
        <begin position="313"/>
        <end position="347"/>
    </location>
</feature>
<dbReference type="PROSITE" id="PS51375">
    <property type="entry name" value="PPR"/>
    <property type="match status" value="3"/>
</dbReference>